<dbReference type="InterPro" id="IPR006680">
    <property type="entry name" value="Amidohydro-rel"/>
</dbReference>
<dbReference type="FunFam" id="3.20.20.140:FF:000022">
    <property type="entry name" value="Guanine deaminase"/>
    <property type="match status" value="1"/>
</dbReference>
<evidence type="ECO:0000256" key="7">
    <source>
        <dbReference type="NCBIfam" id="TIGR02967"/>
    </source>
</evidence>
<dbReference type="GO" id="GO:0006147">
    <property type="term" value="P:guanine catabolic process"/>
    <property type="evidence" value="ECO:0007669"/>
    <property type="project" value="UniProtKB-UniRule"/>
</dbReference>
<evidence type="ECO:0000256" key="2">
    <source>
        <dbReference type="ARBA" id="ARBA00006745"/>
    </source>
</evidence>
<dbReference type="SUPFAM" id="SSF51556">
    <property type="entry name" value="Metallo-dependent hydrolases"/>
    <property type="match status" value="1"/>
</dbReference>
<name>A0A9X2J560_9GAMM</name>
<dbReference type="NCBIfam" id="NF006679">
    <property type="entry name" value="PRK09228.1"/>
    <property type="match status" value="1"/>
</dbReference>
<comment type="cofactor">
    <cofactor evidence="8">
        <name>Zn(2+)</name>
        <dbReference type="ChEBI" id="CHEBI:29105"/>
    </cofactor>
    <text evidence="8">Binds 1 zinc ion per subunit.</text>
</comment>
<keyword evidence="9" id="KW-1133">Transmembrane helix</keyword>
<evidence type="ECO:0000256" key="5">
    <source>
        <dbReference type="ARBA" id="ARBA00022801"/>
    </source>
</evidence>
<dbReference type="GO" id="GO:0008270">
    <property type="term" value="F:zinc ion binding"/>
    <property type="evidence" value="ECO:0007669"/>
    <property type="project" value="UniProtKB-UniRule"/>
</dbReference>
<evidence type="ECO:0000313" key="11">
    <source>
        <dbReference type="EMBL" id="MCO1334873.1"/>
    </source>
</evidence>
<keyword evidence="12" id="KW-1185">Reference proteome</keyword>
<dbReference type="InterPro" id="IPR011059">
    <property type="entry name" value="Metal-dep_hydrolase_composite"/>
</dbReference>
<evidence type="ECO:0000256" key="3">
    <source>
        <dbReference type="ARBA" id="ARBA00012781"/>
    </source>
</evidence>
<dbReference type="PANTHER" id="PTHR11271">
    <property type="entry name" value="GUANINE DEAMINASE"/>
    <property type="match status" value="1"/>
</dbReference>
<comment type="function">
    <text evidence="8">Catalyzes the hydrolytic deamination of guanine, producing xanthine and ammonia.</text>
</comment>
<comment type="similarity">
    <text evidence="2 8">Belongs to the metallo-dependent hydrolases superfamily. ATZ/TRZ family.</text>
</comment>
<evidence type="ECO:0000313" key="12">
    <source>
        <dbReference type="Proteomes" id="UP001139028"/>
    </source>
</evidence>
<evidence type="ECO:0000256" key="6">
    <source>
        <dbReference type="ARBA" id="ARBA00022833"/>
    </source>
</evidence>
<dbReference type="GO" id="GO:0005829">
    <property type="term" value="C:cytosol"/>
    <property type="evidence" value="ECO:0007669"/>
    <property type="project" value="TreeGrafter"/>
</dbReference>
<feature type="domain" description="Amidohydrolase-related" evidence="10">
    <location>
        <begin position="98"/>
        <end position="466"/>
    </location>
</feature>
<gene>
    <name evidence="11" type="primary">guaD</name>
    <name evidence="11" type="ORF">MO867_11030</name>
</gene>
<dbReference type="CDD" id="cd01303">
    <property type="entry name" value="GDEase"/>
    <property type="match status" value="1"/>
</dbReference>
<comment type="catalytic activity">
    <reaction evidence="8">
        <text>guanine + H2O + H(+) = xanthine + NH4(+)</text>
        <dbReference type="Rhea" id="RHEA:14665"/>
        <dbReference type="ChEBI" id="CHEBI:15377"/>
        <dbReference type="ChEBI" id="CHEBI:15378"/>
        <dbReference type="ChEBI" id="CHEBI:16235"/>
        <dbReference type="ChEBI" id="CHEBI:17712"/>
        <dbReference type="ChEBI" id="CHEBI:28938"/>
        <dbReference type="EC" id="3.5.4.3"/>
    </reaction>
</comment>
<dbReference type="InterPro" id="IPR014311">
    <property type="entry name" value="Guanine_deaminase"/>
</dbReference>
<evidence type="ECO:0000256" key="4">
    <source>
        <dbReference type="ARBA" id="ARBA00022723"/>
    </source>
</evidence>
<dbReference type="RefSeq" id="WP_252466564.1">
    <property type="nucleotide sequence ID" value="NZ_JALBWM010000041.1"/>
</dbReference>
<dbReference type="Gene3D" id="3.20.20.140">
    <property type="entry name" value="Metal-dependent hydrolases"/>
    <property type="match status" value="1"/>
</dbReference>
<evidence type="ECO:0000259" key="10">
    <source>
        <dbReference type="Pfam" id="PF01979"/>
    </source>
</evidence>
<comment type="caution">
    <text evidence="11">The sequence shown here is derived from an EMBL/GenBank/DDBJ whole genome shotgun (WGS) entry which is preliminary data.</text>
</comment>
<comment type="pathway">
    <text evidence="1 8">Purine metabolism; guanine degradation; xanthine from guanine: step 1/1.</text>
</comment>
<keyword evidence="6 8" id="KW-0862">Zinc</keyword>
<reference evidence="11" key="1">
    <citation type="journal article" date="2022" name="Arch. Microbiol.">
        <title>Microbulbifer okhotskensis sp. nov., isolated from a deep bottom sediment of the Okhotsk Sea.</title>
        <authorList>
            <person name="Romanenko L."/>
            <person name="Kurilenko V."/>
            <person name="Otstavnykh N."/>
            <person name="Velansky P."/>
            <person name="Isaeva M."/>
            <person name="Mikhailov V."/>
        </authorList>
    </citation>
    <scope>NUCLEOTIDE SEQUENCE</scope>
    <source>
        <strain evidence="11">OS29</strain>
    </source>
</reference>
<dbReference type="PANTHER" id="PTHR11271:SF6">
    <property type="entry name" value="GUANINE DEAMINASE"/>
    <property type="match status" value="1"/>
</dbReference>
<dbReference type="EMBL" id="JALBWM010000041">
    <property type="protein sequence ID" value="MCO1334873.1"/>
    <property type="molecule type" value="Genomic_DNA"/>
</dbReference>
<evidence type="ECO:0000256" key="8">
    <source>
        <dbReference type="RuleBase" id="RU366009"/>
    </source>
</evidence>
<dbReference type="NCBIfam" id="TIGR02967">
    <property type="entry name" value="guan_deamin"/>
    <property type="match status" value="1"/>
</dbReference>
<organism evidence="11 12">
    <name type="scientific">Microbulbifer okhotskensis</name>
    <dbReference type="NCBI Taxonomy" id="2926617"/>
    <lineage>
        <taxon>Bacteria</taxon>
        <taxon>Pseudomonadati</taxon>
        <taxon>Pseudomonadota</taxon>
        <taxon>Gammaproteobacteria</taxon>
        <taxon>Cellvibrionales</taxon>
        <taxon>Microbulbiferaceae</taxon>
        <taxon>Microbulbifer</taxon>
    </lineage>
</organism>
<dbReference type="InterPro" id="IPR051607">
    <property type="entry name" value="Metallo-dep_hydrolases"/>
</dbReference>
<keyword evidence="9" id="KW-0812">Transmembrane</keyword>
<dbReference type="Proteomes" id="UP001139028">
    <property type="component" value="Unassembled WGS sequence"/>
</dbReference>
<dbReference type="SUPFAM" id="SSF51338">
    <property type="entry name" value="Composite domain of metallo-dependent hydrolases"/>
    <property type="match status" value="1"/>
</dbReference>
<evidence type="ECO:0000256" key="1">
    <source>
        <dbReference type="ARBA" id="ARBA00004984"/>
    </source>
</evidence>
<protein>
    <recommendedName>
        <fullName evidence="3 7">Guanine deaminase</fullName>
        <shortName evidence="8">Guanase</shortName>
        <ecNumber evidence="3 7">3.5.4.3</ecNumber>
    </recommendedName>
    <alternativeName>
        <fullName evidence="8">Guanine aminohydrolase</fullName>
    </alternativeName>
</protein>
<keyword evidence="9" id="KW-0472">Membrane</keyword>
<dbReference type="GO" id="GO:0008892">
    <property type="term" value="F:guanine deaminase activity"/>
    <property type="evidence" value="ECO:0007669"/>
    <property type="project" value="UniProtKB-UniRule"/>
</dbReference>
<sequence length="468" mass="53008">MVTNNLKYIDLCGILRLISFPIFFLIIVVSSLVRAETTIYQGNIFHFTDDPSINSNAYQYIENGGLVIEKGIVKDIISESDLTKYQDRAKIIDYSGKIIFPGFIDLHIHYPQTEMIASHGEELLEWLREYTFPTEKKFSDKAYAKEVANFFIKQLYKNGTTSALVFGTVHPESVNALFEVAEREKMRLIAGKVLMDRNAPDYLQDSAESGYAESKTLIERWHNRGRLSYAITPRFAPTSTPQQLELAAKLLNEFPGIYMQTHLAENRKEVEWVKQLFPQARSYLDVYSLYGLNRDRSIFAHAIYVDNMDLQSIAKAGSAIAFCPSSNLFLGSGLFPLYKAESHAVDVGFGTDVGAGTSFSMFQTMADAYKVIQLQKSMGENTRVRSLSPFKAFYLATLGAAKSLNIENKIGNFEKGREADFIVIDLEATDLLKFRMKHAKNLEEQLFALQILGDDRSIYRTYISGEQK</sequence>
<feature type="transmembrane region" description="Helical" evidence="9">
    <location>
        <begin position="12"/>
        <end position="33"/>
    </location>
</feature>
<keyword evidence="4 8" id="KW-0479">Metal-binding</keyword>
<proteinExistence type="inferred from homology"/>
<dbReference type="Gene3D" id="2.30.40.10">
    <property type="entry name" value="Urease, subunit C, domain 1"/>
    <property type="match status" value="1"/>
</dbReference>
<dbReference type="AlphaFoldDB" id="A0A9X2J560"/>
<dbReference type="EC" id="3.5.4.3" evidence="3 7"/>
<accession>A0A9X2J560</accession>
<dbReference type="Pfam" id="PF01979">
    <property type="entry name" value="Amidohydro_1"/>
    <property type="match status" value="1"/>
</dbReference>
<keyword evidence="5 8" id="KW-0378">Hydrolase</keyword>
<dbReference type="InterPro" id="IPR032466">
    <property type="entry name" value="Metal_Hydrolase"/>
</dbReference>
<evidence type="ECO:0000256" key="9">
    <source>
        <dbReference type="SAM" id="Phobius"/>
    </source>
</evidence>